<dbReference type="AlphaFoldDB" id="A0A7H9HTC8"/>
<evidence type="ECO:0000313" key="3">
    <source>
        <dbReference type="EMBL" id="QLQ80610.1"/>
    </source>
</evidence>
<dbReference type="PANTHER" id="PTHR40375:SF2">
    <property type="entry name" value="SPORULATION-SPECIFIC PROTEIN 22"/>
    <property type="match status" value="1"/>
</dbReference>
<evidence type="ECO:0000256" key="2">
    <source>
        <dbReference type="ARBA" id="ARBA00031845"/>
    </source>
</evidence>
<dbReference type="Pfam" id="PF08631">
    <property type="entry name" value="SPO22"/>
    <property type="match status" value="1"/>
</dbReference>
<dbReference type="GO" id="GO:0090173">
    <property type="term" value="P:regulation of synaptonemal complex assembly"/>
    <property type="evidence" value="ECO:0007669"/>
    <property type="project" value="InterPro"/>
</dbReference>
<dbReference type="InterPro" id="IPR039057">
    <property type="entry name" value="Spo22/ZIP4"/>
</dbReference>
<sequence length="900" mass="102044">MDDEICKKLENAGSSLWNCAAIAVKTQKDCEKEKILCYCKLFASMLLSISEACCPCKDKKLSIFKCYIIIFKLIVDRDLVQLITKLQDILDRSLGTLESLESSFESSEVDTFQKLKLEFLLLKFQCSVKDGDLETARIYSSKADITGNVALLDASTLLELCRIIYNAAIALNGSLDARSTEYAISLLKDVQIYLELPIADLVCRSEFNNIKYMSLLFLTNCLIESDTASLDVSESQKYINLLQSTYPKKAEPFILGIKLAKKNGKTDNQSAITEIIIRMIMSVEIITAFDAVISAISDFATIDTKKAIKYLDYVFLNKLNPKEDQQLLDKIMVTRFFITTQAKTMTECEKLDSLDDFSCVLERRIAQNPSEHALSSIIALLWNSGKMQEKGGNFHQSIGYYKLALNNVLSEKYEDKAKIQRALQNVYIKIDKFCEAEAIHQKMTARDRESPLSQLLMLKAHLNSQDEAKASECLEKIKNSEHENAIDVFILAAAECRRCSNLTIRGTLMLFEMLEDSRIAEKTWCDFSFSIACILRSTVQMIIKMTEDSPQEVLGKHLDILNILLKNGVSLFKRFDLLRTIEKKTKKGASNIEVISFDEVEWFASTSYNIALQCKKRHNEHRPEFAAYSLQYIQMIPTEKMDCTKLVHYLYWRYRASLLHIDSESKVIPPQDELELHRLQKDCTCLIDDIIEKLKDDRLSKECTPEQLAQINECLVDSLVLSFEIALTARDQRRIRNILKKTTTFSSSHIDELLFETAASSADLPGGILSEILRTIINRNIANTATSNHLICSWLTNLLDTCPDTTENSDKDLIDRFLARIKATIEPTDPKLPVFKQELETLATLNWNQGVRCIINGDKHSGASWCTNSIAFANLANQALETNLKTMWIALSSSANIENT</sequence>
<protein>
    <recommendedName>
        <fullName evidence="2">Protein ZIP4 homolog</fullName>
    </recommendedName>
</protein>
<dbReference type="SUPFAM" id="SSF81901">
    <property type="entry name" value="HCP-like"/>
    <property type="match status" value="1"/>
</dbReference>
<dbReference type="PANTHER" id="PTHR40375">
    <property type="entry name" value="SPORULATION-SPECIFIC PROTEIN 22"/>
    <property type="match status" value="1"/>
</dbReference>
<dbReference type="OrthoDB" id="65716at2759"/>
<dbReference type="Gene3D" id="1.25.40.10">
    <property type="entry name" value="Tetratricopeptide repeat domain"/>
    <property type="match status" value="1"/>
</dbReference>
<dbReference type="Proteomes" id="UP000510647">
    <property type="component" value="Chromosome 4"/>
</dbReference>
<gene>
    <name evidence="3" type="ORF">HG537_0D06110</name>
</gene>
<keyword evidence="1" id="KW-0469">Meiosis</keyword>
<organism evidence="3 4">
    <name type="scientific">Torulaspora globosa</name>
    <dbReference type="NCBI Taxonomy" id="48254"/>
    <lineage>
        <taxon>Eukaryota</taxon>
        <taxon>Fungi</taxon>
        <taxon>Dikarya</taxon>
        <taxon>Ascomycota</taxon>
        <taxon>Saccharomycotina</taxon>
        <taxon>Saccharomycetes</taxon>
        <taxon>Saccharomycetales</taxon>
        <taxon>Saccharomycetaceae</taxon>
        <taxon>Torulaspora</taxon>
    </lineage>
</organism>
<evidence type="ECO:0000256" key="1">
    <source>
        <dbReference type="ARBA" id="ARBA00023254"/>
    </source>
</evidence>
<name>A0A7H9HTC8_9SACH</name>
<dbReference type="InterPro" id="IPR011990">
    <property type="entry name" value="TPR-like_helical_dom_sf"/>
</dbReference>
<evidence type="ECO:0000313" key="4">
    <source>
        <dbReference type="Proteomes" id="UP000510647"/>
    </source>
</evidence>
<keyword evidence="4" id="KW-1185">Reference proteome</keyword>
<dbReference type="InterPro" id="IPR013940">
    <property type="entry name" value="Spo22/ZIP4/TEX11"/>
</dbReference>
<dbReference type="EMBL" id="CP059270">
    <property type="protein sequence ID" value="QLQ80610.1"/>
    <property type="molecule type" value="Genomic_DNA"/>
</dbReference>
<dbReference type="GO" id="GO:0051321">
    <property type="term" value="P:meiotic cell cycle"/>
    <property type="evidence" value="ECO:0007669"/>
    <property type="project" value="UniProtKB-KW"/>
</dbReference>
<proteinExistence type="predicted"/>
<reference evidence="3 4" key="1">
    <citation type="submission" date="2020-06" db="EMBL/GenBank/DDBJ databases">
        <title>The yeast mating-type switching endonuclease HO is a domesticated member of an unorthodox homing genetic element family.</title>
        <authorList>
            <person name="Coughlan A.Y."/>
            <person name="Lombardi L."/>
            <person name="Braun-Galleani S."/>
            <person name="Martos A.R."/>
            <person name="Galeote V."/>
            <person name="Bigey F."/>
            <person name="Dequin S."/>
            <person name="Byrne K.P."/>
            <person name="Wolfe K.H."/>
        </authorList>
    </citation>
    <scope>NUCLEOTIDE SEQUENCE [LARGE SCALE GENOMIC DNA]</scope>
    <source>
        <strain evidence="3 4">CBS2947</strain>
    </source>
</reference>
<accession>A0A7H9HTC8</accession>